<dbReference type="InterPro" id="IPR038491">
    <property type="entry name" value="Velvet_dom_sf"/>
</dbReference>
<comment type="subcellular location">
    <subcellularLocation>
        <location evidence="1">Nucleus</location>
    </subcellularLocation>
</comment>
<dbReference type="Gene3D" id="2.60.40.3960">
    <property type="entry name" value="Velvet domain"/>
    <property type="match status" value="1"/>
</dbReference>
<feature type="domain" description="Velvet" evidence="6">
    <location>
        <begin position="71"/>
        <end position="385"/>
    </location>
</feature>
<feature type="compositionally biased region" description="Pro residues" evidence="5">
    <location>
        <begin position="246"/>
        <end position="258"/>
    </location>
</feature>
<dbReference type="PANTHER" id="PTHR33572">
    <property type="entry name" value="SPORE DEVELOPMENT REGULATOR VOSA"/>
    <property type="match status" value="1"/>
</dbReference>
<evidence type="ECO:0000256" key="1">
    <source>
        <dbReference type="ARBA" id="ARBA00004123"/>
    </source>
</evidence>
<organism evidence="7 8">
    <name type="scientific">Daedalea quercina L-15889</name>
    <dbReference type="NCBI Taxonomy" id="1314783"/>
    <lineage>
        <taxon>Eukaryota</taxon>
        <taxon>Fungi</taxon>
        <taxon>Dikarya</taxon>
        <taxon>Basidiomycota</taxon>
        <taxon>Agaricomycotina</taxon>
        <taxon>Agaricomycetes</taxon>
        <taxon>Polyporales</taxon>
        <taxon>Fomitopsis</taxon>
    </lineage>
</organism>
<gene>
    <name evidence="7" type="ORF">DAEQUDRAFT_810404</name>
</gene>
<sequence>MIPMVCTLLLSESPSRAPRLSHTPICARQAAAPYSPPNRPPRMPPSQLHVQRIAPPQVGRPVSFLSGPLSGRLVRVQLDELQKANVGRKCGIKDRRPLDPPPVVKLRLFEVANPGTAQETERELVDVTEPISLGFVCFVDLFPFPNPDAAGPTTAQGATGPLHLSSASSSGPSYGHYGEPGGSSSTSLVEAPFPPHTDSRSGSSSHAPLRTETINPSLAGSTASAPPHTPPRPTAADIQPLTEPHAPAPAPASAPAPAPGTAHEAPRPEQVLCYVDGAPIAQDTCCTSAFVGTSFVSMSCTPYRAPAILGIFSDLAVNTTGTFLLRYRAVNILHATAAPRAPRPVLAECWGGPVAVYSANMFPGLQESTDLTKTLSKLGVPVNIRQTERRKRTQDHLAERTQRRLKKAPGPRAGS</sequence>
<feature type="region of interest" description="Disordered" evidence="5">
    <location>
        <begin position="387"/>
        <end position="415"/>
    </location>
</feature>
<accession>A0A165RJ00</accession>
<keyword evidence="4" id="KW-0539">Nucleus</keyword>
<dbReference type="InterPro" id="IPR021740">
    <property type="entry name" value="Velvet"/>
</dbReference>
<evidence type="ECO:0000256" key="4">
    <source>
        <dbReference type="ARBA" id="ARBA00023242"/>
    </source>
</evidence>
<evidence type="ECO:0000313" key="7">
    <source>
        <dbReference type="EMBL" id="KZT70814.1"/>
    </source>
</evidence>
<keyword evidence="3" id="KW-0804">Transcription</keyword>
<feature type="compositionally biased region" description="Low complexity" evidence="5">
    <location>
        <begin position="150"/>
        <end position="185"/>
    </location>
</feature>
<dbReference type="Pfam" id="PF11754">
    <property type="entry name" value="Velvet"/>
    <property type="match status" value="1"/>
</dbReference>
<dbReference type="GO" id="GO:0005634">
    <property type="term" value="C:nucleus"/>
    <property type="evidence" value="ECO:0007669"/>
    <property type="project" value="UniProtKB-SubCell"/>
</dbReference>
<name>A0A165RJ00_9APHY</name>
<dbReference type="PANTHER" id="PTHR33572:SF3">
    <property type="entry name" value="VELVET COMPLEX SUBUNIT B"/>
    <property type="match status" value="1"/>
</dbReference>
<keyword evidence="2" id="KW-0805">Transcription regulation</keyword>
<protein>
    <recommendedName>
        <fullName evidence="6">Velvet domain-containing protein</fullName>
    </recommendedName>
</protein>
<dbReference type="InterPro" id="IPR037525">
    <property type="entry name" value="Velvet_dom"/>
</dbReference>
<dbReference type="Proteomes" id="UP000076727">
    <property type="component" value="Unassembled WGS sequence"/>
</dbReference>
<reference evidence="7 8" key="1">
    <citation type="journal article" date="2016" name="Mol. Biol. Evol.">
        <title>Comparative Genomics of Early-Diverging Mushroom-Forming Fungi Provides Insights into the Origins of Lignocellulose Decay Capabilities.</title>
        <authorList>
            <person name="Nagy L.G."/>
            <person name="Riley R."/>
            <person name="Tritt A."/>
            <person name="Adam C."/>
            <person name="Daum C."/>
            <person name="Floudas D."/>
            <person name="Sun H."/>
            <person name="Yadav J.S."/>
            <person name="Pangilinan J."/>
            <person name="Larsson K.H."/>
            <person name="Matsuura K."/>
            <person name="Barry K."/>
            <person name="Labutti K."/>
            <person name="Kuo R."/>
            <person name="Ohm R.A."/>
            <person name="Bhattacharya S.S."/>
            <person name="Shirouzu T."/>
            <person name="Yoshinaga Y."/>
            <person name="Martin F.M."/>
            <person name="Grigoriev I.V."/>
            <person name="Hibbett D.S."/>
        </authorList>
    </citation>
    <scope>NUCLEOTIDE SEQUENCE [LARGE SCALE GENOMIC DNA]</scope>
    <source>
        <strain evidence="7 8">L-15889</strain>
    </source>
</reference>
<dbReference type="EMBL" id="KV429049">
    <property type="protein sequence ID" value="KZT70814.1"/>
    <property type="molecule type" value="Genomic_DNA"/>
</dbReference>
<evidence type="ECO:0000256" key="2">
    <source>
        <dbReference type="ARBA" id="ARBA00023015"/>
    </source>
</evidence>
<dbReference type="PROSITE" id="PS51821">
    <property type="entry name" value="VELVET"/>
    <property type="match status" value="1"/>
</dbReference>
<evidence type="ECO:0000259" key="6">
    <source>
        <dbReference type="PROSITE" id="PS51821"/>
    </source>
</evidence>
<dbReference type="OrthoDB" id="5599552at2759"/>
<evidence type="ECO:0000256" key="5">
    <source>
        <dbReference type="SAM" id="MobiDB-lite"/>
    </source>
</evidence>
<evidence type="ECO:0000313" key="8">
    <source>
        <dbReference type="Proteomes" id="UP000076727"/>
    </source>
</evidence>
<proteinExistence type="predicted"/>
<dbReference type="AlphaFoldDB" id="A0A165RJ00"/>
<evidence type="ECO:0000256" key="3">
    <source>
        <dbReference type="ARBA" id="ARBA00023163"/>
    </source>
</evidence>
<feature type="compositionally biased region" description="Polar residues" evidence="5">
    <location>
        <begin position="200"/>
        <end position="218"/>
    </location>
</feature>
<feature type="region of interest" description="Disordered" evidence="5">
    <location>
        <begin position="150"/>
        <end position="264"/>
    </location>
</feature>
<keyword evidence="8" id="KW-1185">Reference proteome</keyword>